<dbReference type="AlphaFoldDB" id="A0A167RII0"/>
<keyword evidence="2" id="KW-1185">Reference proteome</keyword>
<dbReference type="EMBL" id="KV417268">
    <property type="protein sequence ID" value="KZP00944.1"/>
    <property type="molecule type" value="Genomic_DNA"/>
</dbReference>
<gene>
    <name evidence="1" type="ORF">CALVIDRAFT_533266</name>
</gene>
<evidence type="ECO:0000313" key="1">
    <source>
        <dbReference type="EMBL" id="KZP00944.1"/>
    </source>
</evidence>
<reference evidence="1 2" key="1">
    <citation type="journal article" date="2016" name="Mol. Biol. Evol.">
        <title>Comparative Genomics of Early-Diverging Mushroom-Forming Fungi Provides Insights into the Origins of Lignocellulose Decay Capabilities.</title>
        <authorList>
            <person name="Nagy L.G."/>
            <person name="Riley R."/>
            <person name="Tritt A."/>
            <person name="Adam C."/>
            <person name="Daum C."/>
            <person name="Floudas D."/>
            <person name="Sun H."/>
            <person name="Yadav J.S."/>
            <person name="Pangilinan J."/>
            <person name="Larsson K.H."/>
            <person name="Matsuura K."/>
            <person name="Barry K."/>
            <person name="Labutti K."/>
            <person name="Kuo R."/>
            <person name="Ohm R.A."/>
            <person name="Bhattacharya S.S."/>
            <person name="Shirouzu T."/>
            <person name="Yoshinaga Y."/>
            <person name="Martin F.M."/>
            <person name="Grigoriev I.V."/>
            <person name="Hibbett D.S."/>
        </authorList>
    </citation>
    <scope>NUCLEOTIDE SEQUENCE [LARGE SCALE GENOMIC DNA]</scope>
    <source>
        <strain evidence="1 2">TUFC12733</strain>
    </source>
</reference>
<name>A0A167RII0_CALVF</name>
<evidence type="ECO:0000313" key="2">
    <source>
        <dbReference type="Proteomes" id="UP000076738"/>
    </source>
</evidence>
<protein>
    <submittedName>
        <fullName evidence="1">Uncharacterized protein</fullName>
    </submittedName>
</protein>
<proteinExistence type="predicted"/>
<accession>A0A167RII0</accession>
<sequence>MPVTFPDLEDGASTELDFHTNSHLKELTLVCCWGRPAGGLAKFIQAMFPRLQTCSCCGFGYRGQCNTITPSLPGVRSIRGDKVLEGWFERYPGRPLPPPGEVIAESAIEAAERRFFPRWREPAER</sequence>
<organism evidence="1 2">
    <name type="scientific">Calocera viscosa (strain TUFC12733)</name>
    <dbReference type="NCBI Taxonomy" id="1330018"/>
    <lineage>
        <taxon>Eukaryota</taxon>
        <taxon>Fungi</taxon>
        <taxon>Dikarya</taxon>
        <taxon>Basidiomycota</taxon>
        <taxon>Agaricomycotina</taxon>
        <taxon>Dacrymycetes</taxon>
        <taxon>Dacrymycetales</taxon>
        <taxon>Dacrymycetaceae</taxon>
        <taxon>Calocera</taxon>
    </lineage>
</organism>
<dbReference type="Proteomes" id="UP000076738">
    <property type="component" value="Unassembled WGS sequence"/>
</dbReference>